<accession>A0A2G5RS11</accession>
<reference evidence="1 2" key="1">
    <citation type="submission" date="2017-10" db="EMBL/GenBank/DDBJ databases">
        <title>Draft genome sequence of Anoxybacillus flavithermus KU2-6-11 from caldera Uzon (Russia:Kamchtka).</title>
        <authorList>
            <person name="Korzhuk A.V."/>
            <person name="Rozanov A.S."/>
            <person name="Bryanskaya A.V."/>
            <person name="Peltek S.E."/>
        </authorList>
    </citation>
    <scope>NUCLEOTIDE SEQUENCE [LARGE SCALE GENOMIC DNA]</scope>
    <source>
        <strain evidence="1 2">KU2-6_11</strain>
    </source>
</reference>
<comment type="caution">
    <text evidence="1">The sequence shown here is derived from an EMBL/GenBank/DDBJ whole genome shotgun (WGS) entry which is preliminary data.</text>
</comment>
<name>A0A2G5RS11_9BACL</name>
<gene>
    <name evidence="1" type="ORF">CS060_04230</name>
</gene>
<evidence type="ECO:0000313" key="1">
    <source>
        <dbReference type="EMBL" id="PIC05490.1"/>
    </source>
</evidence>
<organism evidence="1 2">
    <name type="scientific">Anoxybacillus flavithermus</name>
    <dbReference type="NCBI Taxonomy" id="33934"/>
    <lineage>
        <taxon>Bacteria</taxon>
        <taxon>Bacillati</taxon>
        <taxon>Bacillota</taxon>
        <taxon>Bacilli</taxon>
        <taxon>Bacillales</taxon>
        <taxon>Anoxybacillaceae</taxon>
        <taxon>Anoxybacillus</taxon>
    </lineage>
</organism>
<sequence>MEEGGEAFYAHVALHRFHWRPREFLEMDRREKAFVIASIQIELKKEKEEHDRIKSKMRG</sequence>
<evidence type="ECO:0000313" key="2">
    <source>
        <dbReference type="Proteomes" id="UP000230559"/>
    </source>
</evidence>
<dbReference type="AlphaFoldDB" id="A0A2G5RS11"/>
<proteinExistence type="predicted"/>
<dbReference type="EMBL" id="PEDM01000005">
    <property type="protein sequence ID" value="PIC05490.1"/>
    <property type="molecule type" value="Genomic_DNA"/>
</dbReference>
<dbReference type="Proteomes" id="UP000230559">
    <property type="component" value="Unassembled WGS sequence"/>
</dbReference>
<protein>
    <submittedName>
        <fullName evidence="1">Uncharacterized protein</fullName>
    </submittedName>
</protein>